<reference evidence="2 3" key="1">
    <citation type="submission" date="2019-08" db="EMBL/GenBank/DDBJ databases">
        <authorList>
            <person name="Guy L."/>
        </authorList>
    </citation>
    <scope>NUCLEOTIDE SEQUENCE [LARGE SCALE GENOMIC DNA]</scope>
    <source>
        <strain evidence="2 3">SGT-108</strain>
    </source>
</reference>
<feature type="region of interest" description="Disordered" evidence="1">
    <location>
        <begin position="1"/>
        <end position="22"/>
    </location>
</feature>
<keyword evidence="3" id="KW-1185">Reference proteome</keyword>
<evidence type="ECO:0000256" key="1">
    <source>
        <dbReference type="SAM" id="MobiDB-lite"/>
    </source>
</evidence>
<dbReference type="EMBL" id="LR699119">
    <property type="protein sequence ID" value="VVC76706.1"/>
    <property type="molecule type" value="Genomic_DNA"/>
</dbReference>
<accession>A0A5E4PKE6</accession>
<dbReference type="KEGG" id="asip:AQUSIP_20310"/>
<gene>
    <name evidence="2" type="ORF">AQUSIP_20310</name>
</gene>
<dbReference type="OrthoDB" id="2514702at2"/>
<name>A0A5E4PKE6_9COXI</name>
<dbReference type="Proteomes" id="UP000324194">
    <property type="component" value="Chromosome 1"/>
</dbReference>
<sequence length="1580" mass="182630">MNRSMLTHSRHTQPQGTQNEAANTQTCLIHEVEINRLDAEQVIQYAEQSQKTRLDYSQQEEIRKTFAKDPLLTELVRLHNQFIDIMARFNMLPGLDEKQVRELHRLIQEVREFKMLRQKGDVSMEAIKKVVANEKALLPLNHVIEWWSANQDSLKKLELWENMTDMIVNDSGKKHEEDQAARSKIHHLIDIKNDWISHQFFCGYSSEKLLEFYQNFIRKIEGWLNEALDPQNSQTKKWHPAIRNYLGFLRYEVKKLKKSAVQSMYFRLACAEYYHDIKMDDLITHVCGMIKDQCGINILGTGKKPDARRSLTPGLMADFLKVINKYCEDNPSEKSILYNLRQFRMQNIPRHWKSMCEDENTLTGLRAYPVFLFSANTLPLLIEEAHQDVRLASNALKQGKLEDKGFVLNKLKSLMKYMAQEERRIAGQKPGALRDLLIKSIQDQNKVYARFLEELSIKFEIEVKSLVSDLTDHILSGARLNAETLSCALDQIRQARLFFRNFPHEHYHSGSDLFLALASRIKHLILSNHDLTPEQINNIIEFIPYISPKKNDKDYSSLKKALAKVSDSAKKLHEENEAGLLHLLVNILESPSLTQDSLATAVKRHQHIAETYGEEWSPAFTITPGMTTEQIYLFSICAYVKNVMLKISALSPYIDFGNFDDNEILTLFNNIRQDCERDIKQPMIRKDVLASLRAELERCILARINDFFMIKSYLYLPDADNISVNRLALLLTRINEFFTNIECRKIILESLSKSILSLVKQYCIRCVEKNEKPDMEYFSNISTLAGEDLIAGLGGDEDMIKILSAFADTYDGTTPYLEPLLTRLFAKLNTPAQNSIITRFAKRRLDYILHCQEADPDDYLFFSQYSSQSVISGMLQSARRQFAPVIQSSLADAAAAWKPAAASIIELFGDEKSVYAYRMKKILELISLSAPGRIDDRAAKILFEIFTSTLNSRISIENHILDIKTPVDSHFNLKTYLDHLIAGQTWSFMLEQVVHVCGSQEQKQELHLRHTLHYLDNPADFSAAWLGQALADAQTRRPDDREKEVRFYTQFYGEKNIKRLTDRISLLLRDLIEANHHLDSREITRFEYKNLLTVIACVKPLASLYTIYGNNREAKTFLSGIDEMKKKIQLHYQMHTVIKQQSSLLGISENHVELHNLILSIIQTITKIERKQILSDQNINQYLAFFDNEILRRVDIILSRHESTLDFQVLFTLANLMRYLASDNMKLLLLNANLKHLEDNPYWYTLINHLDEKNSVAELEKLSRKPDAAFLSENDFRHALLFAKHLTRIKSRTHQLIKLSLIKEAGVDSVKPESRDFNSMLIDARVKDKHLLRLWNACADKLLIENLNPHVKVQYVHFMIRLLAKVSDAILARARNQHSLLKSYLSRLPQIEKIQSSMQALDQQMGKVQLATQNRFLWQDRTEFEKSAQPLMTSVYKAVSLELMHKIEKYLLHIINKNQLDSFKQYCNDAEFHENRINALTTLPELKKTFALKHDADAARMAGLISLYALLGRTLIDGKNISLVSTCLEQLMTEPKSNPRLPNARPYISLLREMRAVTEKYFHPVNDRGQNKKSIFPSSE</sequence>
<evidence type="ECO:0000313" key="3">
    <source>
        <dbReference type="Proteomes" id="UP000324194"/>
    </source>
</evidence>
<organism evidence="2 3">
    <name type="scientific">Aquicella siphonis</name>
    <dbReference type="NCBI Taxonomy" id="254247"/>
    <lineage>
        <taxon>Bacteria</taxon>
        <taxon>Pseudomonadati</taxon>
        <taxon>Pseudomonadota</taxon>
        <taxon>Gammaproteobacteria</taxon>
        <taxon>Legionellales</taxon>
        <taxon>Coxiellaceae</taxon>
        <taxon>Aquicella</taxon>
    </lineage>
</organism>
<dbReference type="RefSeq" id="WP_148340011.1">
    <property type="nucleotide sequence ID" value="NZ_LR699119.1"/>
</dbReference>
<protein>
    <submittedName>
        <fullName evidence="2">Uncharacterized protein</fullName>
    </submittedName>
</protein>
<proteinExistence type="predicted"/>
<evidence type="ECO:0000313" key="2">
    <source>
        <dbReference type="EMBL" id="VVC76706.1"/>
    </source>
</evidence>